<proteinExistence type="predicted"/>
<sequence length="45" mass="5318">MSQEDYWERRKRAIRRGAQQGGAAGARRAELAFNKGEKERNRKRK</sequence>
<dbReference type="AlphaFoldDB" id="A0A6M3LYP4"/>
<protein>
    <submittedName>
        <fullName evidence="2">Uncharacterized protein</fullName>
    </submittedName>
</protein>
<accession>A0A6M3LYP4</accession>
<evidence type="ECO:0000313" key="2">
    <source>
        <dbReference type="EMBL" id="QJA98692.1"/>
    </source>
</evidence>
<feature type="compositionally biased region" description="Basic and acidic residues" evidence="1">
    <location>
        <begin position="27"/>
        <end position="45"/>
    </location>
</feature>
<dbReference type="EMBL" id="MT143601">
    <property type="protein sequence ID" value="QJA98692.1"/>
    <property type="molecule type" value="Genomic_DNA"/>
</dbReference>
<feature type="region of interest" description="Disordered" evidence="1">
    <location>
        <begin position="1"/>
        <end position="45"/>
    </location>
</feature>
<evidence type="ECO:0000256" key="1">
    <source>
        <dbReference type="SAM" id="MobiDB-lite"/>
    </source>
</evidence>
<organism evidence="2">
    <name type="scientific">viral metagenome</name>
    <dbReference type="NCBI Taxonomy" id="1070528"/>
    <lineage>
        <taxon>unclassified sequences</taxon>
        <taxon>metagenomes</taxon>
        <taxon>organismal metagenomes</taxon>
    </lineage>
</organism>
<name>A0A6M3LYP4_9ZZZZ</name>
<reference evidence="2" key="1">
    <citation type="submission" date="2020-03" db="EMBL/GenBank/DDBJ databases">
        <title>The deep terrestrial virosphere.</title>
        <authorList>
            <person name="Holmfeldt K."/>
            <person name="Nilsson E."/>
            <person name="Simone D."/>
            <person name="Lopez-Fernandez M."/>
            <person name="Wu X."/>
            <person name="de Brujin I."/>
            <person name="Lundin D."/>
            <person name="Andersson A."/>
            <person name="Bertilsson S."/>
            <person name="Dopson M."/>
        </authorList>
    </citation>
    <scope>NUCLEOTIDE SEQUENCE</scope>
    <source>
        <strain evidence="2">MM171A01633</strain>
    </source>
</reference>
<gene>
    <name evidence="2" type="ORF">MM171A01633_0005</name>
</gene>